<accession>A0AAX3N0G4</accession>
<dbReference type="EMBL" id="CP118101">
    <property type="protein sequence ID" value="WDH83328.1"/>
    <property type="molecule type" value="Genomic_DNA"/>
</dbReference>
<dbReference type="AlphaFoldDB" id="A0AAX3N0G4"/>
<feature type="region of interest" description="Disordered" evidence="1">
    <location>
        <begin position="366"/>
        <end position="385"/>
    </location>
</feature>
<evidence type="ECO:0000313" key="2">
    <source>
        <dbReference type="EMBL" id="WDH83328.1"/>
    </source>
</evidence>
<dbReference type="RefSeq" id="WP_274359462.1">
    <property type="nucleotide sequence ID" value="NZ_CP118101.1"/>
</dbReference>
<protein>
    <recommendedName>
        <fullName evidence="4">LXG domain-containing protein</fullName>
    </recommendedName>
</protein>
<feature type="compositionally biased region" description="Basic and acidic residues" evidence="1">
    <location>
        <begin position="374"/>
        <end position="385"/>
    </location>
</feature>
<gene>
    <name evidence="2" type="ORF">PUW23_03530</name>
</gene>
<reference evidence="2" key="1">
    <citation type="submission" date="2023-02" db="EMBL/GenBank/DDBJ databases">
        <title>Pathogen: clinical or host-associated sample.</title>
        <authorList>
            <person name="Hergert J."/>
            <person name="Casey R."/>
            <person name="Wagner J."/>
            <person name="Young E.L."/>
            <person name="Oakeson K.F."/>
        </authorList>
    </citation>
    <scope>NUCLEOTIDE SEQUENCE</scope>
    <source>
        <strain evidence="2">2022CK-00830</strain>
    </source>
</reference>
<organism evidence="2 3">
    <name type="scientific">Paenibacillus urinalis</name>
    <dbReference type="NCBI Taxonomy" id="521520"/>
    <lineage>
        <taxon>Bacteria</taxon>
        <taxon>Bacillati</taxon>
        <taxon>Bacillota</taxon>
        <taxon>Bacilli</taxon>
        <taxon>Bacillales</taxon>
        <taxon>Paenibacillaceae</taxon>
        <taxon>Paenibacillus</taxon>
    </lineage>
</organism>
<name>A0AAX3N0G4_9BACL</name>
<evidence type="ECO:0000313" key="3">
    <source>
        <dbReference type="Proteomes" id="UP001220962"/>
    </source>
</evidence>
<evidence type="ECO:0008006" key="4">
    <source>
        <dbReference type="Google" id="ProtNLM"/>
    </source>
</evidence>
<evidence type="ECO:0000256" key="1">
    <source>
        <dbReference type="SAM" id="MobiDB-lite"/>
    </source>
</evidence>
<proteinExistence type="predicted"/>
<sequence length="385" mass="44332">MSRQANYNYALEQQRRRQIYLQQVRETTEQYLCQFEQIMHDCTREGFEQFAPAEMNEARQLLSMARSQQSSDPEAARDSSRRLGALVHQIRPLARAVERKLELDRQAKLQRLLEQKRRAKTDATAFFYELLGSITDPVVRDFAIPGLDQVKQQLDREIESVAPSELATYQETMMRNISEIIERAEVQAEAWKQEAVAGARQEIQLQTIQTQIERIRSVNTDNEQAIRTALEELQAMEATLKRGASLDNEQFAKSVEKAAGDADSAVLDDRIMRETVKLIAKSLRDSDFVLDGPPMLQEDGFVTLHARKPSGRQAWCKVNLHGEFSYKFDQYEGQACREDIAQFRDKLEEIYGMKLSNERITWENPDRLSATAKPLDDRSHRDGQS</sequence>
<dbReference type="Proteomes" id="UP001220962">
    <property type="component" value="Chromosome"/>
</dbReference>